<evidence type="ECO:0000256" key="2">
    <source>
        <dbReference type="ARBA" id="ARBA00022801"/>
    </source>
</evidence>
<proteinExistence type="inferred from homology"/>
<dbReference type="InterPro" id="IPR017853">
    <property type="entry name" value="GH"/>
</dbReference>
<dbReference type="GO" id="GO:0016998">
    <property type="term" value="P:cell wall macromolecule catabolic process"/>
    <property type="evidence" value="ECO:0007669"/>
    <property type="project" value="InterPro"/>
</dbReference>
<keyword evidence="2 5" id="KW-0378">Hydrolase</keyword>
<accession>A0A8X8H7A2</accession>
<evidence type="ECO:0000256" key="4">
    <source>
        <dbReference type="SAM" id="SignalP"/>
    </source>
</evidence>
<feature type="chain" id="PRO_5036447074" evidence="4">
    <location>
        <begin position="20"/>
        <end position="266"/>
    </location>
</feature>
<dbReference type="Gene3D" id="3.20.20.80">
    <property type="entry name" value="Glycosidases"/>
    <property type="match status" value="1"/>
</dbReference>
<protein>
    <submittedName>
        <fullName evidence="5">Glycoside hydrolase family 25 protein</fullName>
    </submittedName>
</protein>
<dbReference type="InterPro" id="IPR018077">
    <property type="entry name" value="Glyco_hydro_fam25_subgr"/>
</dbReference>
<dbReference type="RefSeq" id="WP_152825863.1">
    <property type="nucleotide sequence ID" value="NZ_WHUT02000005.1"/>
</dbReference>
<evidence type="ECO:0000313" key="6">
    <source>
        <dbReference type="Proteomes" id="UP000484076"/>
    </source>
</evidence>
<dbReference type="EMBL" id="WHUT02000005">
    <property type="protein sequence ID" value="NUB44626.1"/>
    <property type="molecule type" value="Genomic_DNA"/>
</dbReference>
<dbReference type="SMART" id="SM00641">
    <property type="entry name" value="Glyco_25"/>
    <property type="match status" value="1"/>
</dbReference>
<dbReference type="Proteomes" id="UP000484076">
    <property type="component" value="Unassembled WGS sequence"/>
</dbReference>
<dbReference type="PROSITE" id="PS51257">
    <property type="entry name" value="PROKAR_LIPOPROTEIN"/>
    <property type="match status" value="1"/>
</dbReference>
<gene>
    <name evidence="5" type="ORF">GEU84_009550</name>
</gene>
<name>A0A8X8H7A2_9RHOB</name>
<dbReference type="Pfam" id="PF01183">
    <property type="entry name" value="Glyco_hydro_25"/>
    <property type="match status" value="1"/>
</dbReference>
<evidence type="ECO:0000256" key="1">
    <source>
        <dbReference type="ARBA" id="ARBA00010646"/>
    </source>
</evidence>
<dbReference type="PANTHER" id="PTHR34135">
    <property type="entry name" value="LYSOZYME"/>
    <property type="match status" value="1"/>
</dbReference>
<keyword evidence="6" id="KW-1185">Reference proteome</keyword>
<reference evidence="5" key="1">
    <citation type="submission" date="2020-05" db="EMBL/GenBank/DDBJ databases">
        <title>Fertoebacter nigrum gen. nov., sp. nov., a new member of the family Rhodobacteraceae.</title>
        <authorList>
            <person name="Szuroczki S."/>
            <person name="Abbaszade G."/>
            <person name="Buni D."/>
            <person name="Schumann P."/>
            <person name="Toth E."/>
        </authorList>
    </citation>
    <scope>NUCLEOTIDE SEQUENCE</scope>
    <source>
        <strain evidence="5">RG-N-1a</strain>
    </source>
</reference>
<dbReference type="GO" id="GO:0016052">
    <property type="term" value="P:carbohydrate catabolic process"/>
    <property type="evidence" value="ECO:0007669"/>
    <property type="project" value="TreeGrafter"/>
</dbReference>
<dbReference type="SUPFAM" id="SSF51445">
    <property type="entry name" value="(Trans)glycosidases"/>
    <property type="match status" value="1"/>
</dbReference>
<organism evidence="5 6">
    <name type="scientific">Fertoeibacter niger</name>
    <dbReference type="NCBI Taxonomy" id="2656921"/>
    <lineage>
        <taxon>Bacteria</taxon>
        <taxon>Pseudomonadati</taxon>
        <taxon>Pseudomonadota</taxon>
        <taxon>Alphaproteobacteria</taxon>
        <taxon>Rhodobacterales</taxon>
        <taxon>Paracoccaceae</taxon>
        <taxon>Fertoeibacter</taxon>
    </lineage>
</organism>
<evidence type="ECO:0000256" key="3">
    <source>
        <dbReference type="ARBA" id="ARBA00023295"/>
    </source>
</evidence>
<comment type="similarity">
    <text evidence="1">Belongs to the glycosyl hydrolase 25 family.</text>
</comment>
<dbReference type="AlphaFoldDB" id="A0A8X8H7A2"/>
<sequence>MTRLALLALLLLAVAGCGGGRDRQAAFDRPAPAASAAVIAPRFGDADPHPWDGRAPQTYAVHGIDAARFQGEIDWPAARAAGVNFAFLKATEGGDRVDERFADHWRGAGRAGVARGAYHFHYHCRPAAEQARWFIRNVPRVAGALPPVLDMEWTPFSPTCTIRPDGAVVRREAEIFMDAVEAHYGQRPLIYTSIDFWEDNQMWRIPRAEFWLRSVAAHPDRLYRHPWTFWQYSSTGLIDGVTGEVDLNVFAGSAQDWRNWLAARAR</sequence>
<keyword evidence="4" id="KW-0732">Signal</keyword>
<evidence type="ECO:0000313" key="5">
    <source>
        <dbReference type="EMBL" id="NUB44626.1"/>
    </source>
</evidence>
<dbReference type="PROSITE" id="PS51904">
    <property type="entry name" value="GLYCOSYL_HYDROL_F25_2"/>
    <property type="match status" value="1"/>
</dbReference>
<dbReference type="InterPro" id="IPR002053">
    <property type="entry name" value="Glyco_hydro_25"/>
</dbReference>
<dbReference type="CDD" id="cd06413">
    <property type="entry name" value="GH25_muramidase_1"/>
    <property type="match status" value="1"/>
</dbReference>
<comment type="caution">
    <text evidence="5">The sequence shown here is derived from an EMBL/GenBank/DDBJ whole genome shotgun (WGS) entry which is preliminary data.</text>
</comment>
<dbReference type="PANTHER" id="PTHR34135:SF2">
    <property type="entry name" value="LYSOZYME"/>
    <property type="match status" value="1"/>
</dbReference>
<keyword evidence="3" id="KW-0326">Glycosidase</keyword>
<dbReference type="GO" id="GO:0009253">
    <property type="term" value="P:peptidoglycan catabolic process"/>
    <property type="evidence" value="ECO:0007669"/>
    <property type="project" value="InterPro"/>
</dbReference>
<dbReference type="GO" id="GO:0003796">
    <property type="term" value="F:lysozyme activity"/>
    <property type="evidence" value="ECO:0007669"/>
    <property type="project" value="InterPro"/>
</dbReference>
<feature type="signal peptide" evidence="4">
    <location>
        <begin position="1"/>
        <end position="19"/>
    </location>
</feature>